<keyword evidence="3" id="KW-1185">Reference proteome</keyword>
<evidence type="ECO:0000313" key="3">
    <source>
        <dbReference type="Proteomes" id="UP001166674"/>
    </source>
</evidence>
<evidence type="ECO:0000313" key="2">
    <source>
        <dbReference type="EMBL" id="MBZ3874472.1"/>
    </source>
</evidence>
<feature type="compositionally biased region" description="Basic and acidic residues" evidence="1">
    <location>
        <begin position="165"/>
        <end position="176"/>
    </location>
</feature>
<organism evidence="2 3">
    <name type="scientific">Sciurus carolinensis</name>
    <name type="common">Eastern gray squirrel</name>
    <dbReference type="NCBI Taxonomy" id="30640"/>
    <lineage>
        <taxon>Eukaryota</taxon>
        <taxon>Metazoa</taxon>
        <taxon>Chordata</taxon>
        <taxon>Craniata</taxon>
        <taxon>Vertebrata</taxon>
        <taxon>Euteleostomi</taxon>
        <taxon>Mammalia</taxon>
        <taxon>Eutheria</taxon>
        <taxon>Euarchontoglires</taxon>
        <taxon>Glires</taxon>
        <taxon>Rodentia</taxon>
        <taxon>Sciuromorpha</taxon>
        <taxon>Sciuridae</taxon>
        <taxon>Sciurinae</taxon>
        <taxon>Sciurini</taxon>
        <taxon>Sciurus</taxon>
    </lineage>
</organism>
<comment type="caution">
    <text evidence="2">The sequence shown here is derived from an EMBL/GenBank/DDBJ whole genome shotgun (WGS) entry which is preliminary data.</text>
</comment>
<feature type="region of interest" description="Disordered" evidence="1">
    <location>
        <begin position="87"/>
        <end position="176"/>
    </location>
</feature>
<evidence type="ECO:0000256" key="1">
    <source>
        <dbReference type="SAM" id="MobiDB-lite"/>
    </source>
</evidence>
<accession>A0AA41SWQ7</accession>
<dbReference type="EMBL" id="JAATJV010229977">
    <property type="protein sequence ID" value="MBZ3874472.1"/>
    <property type="molecule type" value="Genomic_DNA"/>
</dbReference>
<feature type="compositionally biased region" description="Basic and acidic residues" evidence="1">
    <location>
        <begin position="141"/>
        <end position="152"/>
    </location>
</feature>
<protein>
    <submittedName>
        <fullName evidence="2">Uncharacterized protein</fullName>
    </submittedName>
</protein>
<dbReference type="AlphaFoldDB" id="A0AA41SWQ7"/>
<gene>
    <name evidence="2" type="ORF">SUZIE_128120</name>
</gene>
<feature type="compositionally biased region" description="Low complexity" evidence="1">
    <location>
        <begin position="153"/>
        <end position="164"/>
    </location>
</feature>
<sequence length="255" mass="26843">MATGPGRGQGPGPGLAQCRPAIRPRSRASLQGCGAGREENRRCFLNWCLTRAPARLPGLGSPSAGGWFSCGSFQKAKQAKLLVLCLPQSERPTRRRDPRGGDPPTLGNGQTLTPEPEVPRAIGTRPLWQGARRGGVAESESCGRRCGDEDRAAWPPAGVAVGPEEPGHLLEPHEPSTEGWDVLLLGRAGGTERPRPGTSVPGAQKFTFSPEESSCRNRMLFAALPACSGARCALNPPGRSDDGCQLPTVEPSSQG</sequence>
<reference evidence="2" key="1">
    <citation type="submission" date="2020-03" db="EMBL/GenBank/DDBJ databases">
        <title>Studies in the Genomics of Life Span.</title>
        <authorList>
            <person name="Glass D."/>
        </authorList>
    </citation>
    <scope>NUCLEOTIDE SEQUENCE</scope>
    <source>
        <strain evidence="2">SUZIE</strain>
        <tissue evidence="2">Muscle</tissue>
    </source>
</reference>
<proteinExistence type="predicted"/>
<name>A0AA41SWQ7_SCICA</name>
<dbReference type="Proteomes" id="UP001166674">
    <property type="component" value="Unassembled WGS sequence"/>
</dbReference>